<organism evidence="1 2">
    <name type="scientific">Chitinophaga nivalis</name>
    <dbReference type="NCBI Taxonomy" id="2991709"/>
    <lineage>
        <taxon>Bacteria</taxon>
        <taxon>Pseudomonadati</taxon>
        <taxon>Bacteroidota</taxon>
        <taxon>Chitinophagia</taxon>
        <taxon>Chitinophagales</taxon>
        <taxon>Chitinophagaceae</taxon>
        <taxon>Chitinophaga</taxon>
    </lineage>
</organism>
<sequence>MTNPYYNGIVTYHFSVVIKSTDHETCLSLSKRVKDYLSAWHFGCSYPHENKSARKGDVLNRELQAKFEDYPSNVIAFREGLRCICYHYDLYTKDTTVTIIDHGTSPKDSRLNILTSA</sequence>
<dbReference type="RefSeq" id="WP_264728555.1">
    <property type="nucleotide sequence ID" value="NZ_JAPDNR010000001.1"/>
</dbReference>
<reference evidence="1 2" key="1">
    <citation type="submission" date="2022-10" db="EMBL/GenBank/DDBJ databases">
        <title>Chitinophaga nivalis PC15 sp. nov., isolated from Pyeongchang county, South Korea.</title>
        <authorList>
            <person name="Trinh H.N."/>
        </authorList>
    </citation>
    <scope>NUCLEOTIDE SEQUENCE [LARGE SCALE GENOMIC DNA]</scope>
    <source>
        <strain evidence="1 2">PC14</strain>
    </source>
</reference>
<dbReference type="Proteomes" id="UP001207742">
    <property type="component" value="Unassembled WGS sequence"/>
</dbReference>
<comment type="caution">
    <text evidence="1">The sequence shown here is derived from an EMBL/GenBank/DDBJ whole genome shotgun (WGS) entry which is preliminary data.</text>
</comment>
<keyword evidence="2" id="KW-1185">Reference proteome</keyword>
<dbReference type="EMBL" id="JAPDNS010000001">
    <property type="protein sequence ID" value="MCW3483328.1"/>
    <property type="molecule type" value="Genomic_DNA"/>
</dbReference>
<gene>
    <name evidence="1" type="ORF">OL497_05450</name>
</gene>
<evidence type="ECO:0000313" key="1">
    <source>
        <dbReference type="EMBL" id="MCW3483328.1"/>
    </source>
</evidence>
<accession>A0ABT3IH86</accession>
<name>A0ABT3IH86_9BACT</name>
<protein>
    <submittedName>
        <fullName evidence="1">Uncharacterized protein</fullName>
    </submittedName>
</protein>
<proteinExistence type="predicted"/>
<evidence type="ECO:0000313" key="2">
    <source>
        <dbReference type="Proteomes" id="UP001207742"/>
    </source>
</evidence>